<feature type="compositionally biased region" description="Polar residues" evidence="6">
    <location>
        <begin position="413"/>
        <end position="447"/>
    </location>
</feature>
<keyword evidence="2" id="KW-0378">Hydrolase</keyword>
<dbReference type="SUPFAM" id="SSF57756">
    <property type="entry name" value="Retrovirus zinc finger-like domains"/>
    <property type="match status" value="2"/>
</dbReference>
<keyword evidence="5" id="KW-0863">Zinc-finger</keyword>
<feature type="region of interest" description="Disordered" evidence="6">
    <location>
        <begin position="584"/>
        <end position="604"/>
    </location>
</feature>
<dbReference type="InterPro" id="IPR036875">
    <property type="entry name" value="Znf_CCHC_sf"/>
</dbReference>
<evidence type="ECO:0000259" key="7">
    <source>
        <dbReference type="PROSITE" id="PS50158"/>
    </source>
</evidence>
<evidence type="ECO:0000256" key="5">
    <source>
        <dbReference type="PROSITE-ProRule" id="PRU00047"/>
    </source>
</evidence>
<dbReference type="Proteomes" id="UP000008068">
    <property type="component" value="Unassembled WGS sequence"/>
</dbReference>
<dbReference type="InterPro" id="IPR011545">
    <property type="entry name" value="DEAD/DEAH_box_helicase_dom"/>
</dbReference>
<keyword evidence="1" id="KW-0547">Nucleotide-binding</keyword>
<keyword evidence="5" id="KW-0862">Zinc</keyword>
<dbReference type="GO" id="GO:0016787">
    <property type="term" value="F:hydrolase activity"/>
    <property type="evidence" value="ECO:0007669"/>
    <property type="project" value="UniProtKB-KW"/>
</dbReference>
<dbReference type="PANTHER" id="PTHR47959">
    <property type="entry name" value="ATP-DEPENDENT RNA HELICASE RHLE-RELATED"/>
    <property type="match status" value="1"/>
</dbReference>
<feature type="domain" description="CCHC-type" evidence="7">
    <location>
        <begin position="710"/>
        <end position="725"/>
    </location>
</feature>
<dbReference type="OrthoDB" id="5868662at2759"/>
<name>G0NJJ3_CAEBE</name>
<dbReference type="GO" id="GO:0005524">
    <property type="term" value="F:ATP binding"/>
    <property type="evidence" value="ECO:0007669"/>
    <property type="project" value="UniProtKB-KW"/>
</dbReference>
<dbReference type="InterPro" id="IPR050079">
    <property type="entry name" value="DEAD_box_RNA_helicase"/>
</dbReference>
<evidence type="ECO:0000256" key="3">
    <source>
        <dbReference type="ARBA" id="ARBA00022806"/>
    </source>
</evidence>
<evidence type="ECO:0000256" key="6">
    <source>
        <dbReference type="SAM" id="MobiDB-lite"/>
    </source>
</evidence>
<dbReference type="Gene3D" id="3.40.50.300">
    <property type="entry name" value="P-loop containing nucleotide triphosphate hydrolases"/>
    <property type="match status" value="2"/>
</dbReference>
<evidence type="ECO:0000256" key="2">
    <source>
        <dbReference type="ARBA" id="ARBA00022801"/>
    </source>
</evidence>
<feature type="domain" description="Helicase ATP-binding" evidence="8">
    <location>
        <begin position="836"/>
        <end position="1020"/>
    </location>
</feature>
<protein>
    <submittedName>
        <fullName evidence="9">Uncharacterized protein</fullName>
    </submittedName>
</protein>
<feature type="region of interest" description="Disordered" evidence="6">
    <location>
        <begin position="82"/>
        <end position="101"/>
    </location>
</feature>
<dbReference type="GO" id="GO:0003724">
    <property type="term" value="F:RNA helicase activity"/>
    <property type="evidence" value="ECO:0007669"/>
    <property type="project" value="TreeGrafter"/>
</dbReference>
<dbReference type="HOGENOM" id="CLU_008559_0_0_1"/>
<dbReference type="SMART" id="SM00343">
    <property type="entry name" value="ZnF_C2HC"/>
    <property type="match status" value="4"/>
</dbReference>
<evidence type="ECO:0000313" key="10">
    <source>
        <dbReference type="Proteomes" id="UP000008068"/>
    </source>
</evidence>
<feature type="compositionally biased region" description="Polar residues" evidence="6">
    <location>
        <begin position="312"/>
        <end position="332"/>
    </location>
</feature>
<keyword evidence="10" id="KW-1185">Reference proteome</keyword>
<dbReference type="Pfam" id="PF00270">
    <property type="entry name" value="DEAD"/>
    <property type="match status" value="1"/>
</dbReference>
<feature type="region of interest" description="Disordered" evidence="6">
    <location>
        <begin position="190"/>
        <end position="221"/>
    </location>
</feature>
<dbReference type="InterPro" id="IPR027417">
    <property type="entry name" value="P-loop_NTPase"/>
</dbReference>
<evidence type="ECO:0000256" key="4">
    <source>
        <dbReference type="ARBA" id="ARBA00022840"/>
    </source>
</evidence>
<evidence type="ECO:0000256" key="1">
    <source>
        <dbReference type="ARBA" id="ARBA00022741"/>
    </source>
</evidence>
<keyword evidence="3" id="KW-0347">Helicase</keyword>
<dbReference type="Pfam" id="PF00098">
    <property type="entry name" value="zf-CCHC"/>
    <property type="match status" value="4"/>
</dbReference>
<dbReference type="eggNOG" id="KOG0335">
    <property type="taxonomic scope" value="Eukaryota"/>
</dbReference>
<feature type="domain" description="CCHC-type" evidence="7">
    <location>
        <begin position="665"/>
        <end position="680"/>
    </location>
</feature>
<reference evidence="10" key="1">
    <citation type="submission" date="2011-07" db="EMBL/GenBank/DDBJ databases">
        <authorList>
            <consortium name="Caenorhabditis brenneri Sequencing and Analysis Consortium"/>
            <person name="Wilson R.K."/>
        </authorList>
    </citation>
    <scope>NUCLEOTIDE SEQUENCE [LARGE SCALE GENOMIC DNA]</scope>
    <source>
        <strain evidence="10">PB2801</strain>
    </source>
</reference>
<keyword evidence="4" id="KW-0067">ATP-binding</keyword>
<evidence type="ECO:0000313" key="9">
    <source>
        <dbReference type="EMBL" id="EGT32637.1"/>
    </source>
</evidence>
<evidence type="ECO:0000259" key="8">
    <source>
        <dbReference type="PROSITE" id="PS51192"/>
    </source>
</evidence>
<keyword evidence="5" id="KW-0479">Metal-binding</keyword>
<dbReference type="SMART" id="SM00487">
    <property type="entry name" value="DEXDc"/>
    <property type="match status" value="1"/>
</dbReference>
<dbReference type="GO" id="GO:0008270">
    <property type="term" value="F:zinc ion binding"/>
    <property type="evidence" value="ECO:0007669"/>
    <property type="project" value="UniProtKB-KW"/>
</dbReference>
<feature type="region of interest" description="Disordered" evidence="6">
    <location>
        <begin position="398"/>
        <end position="564"/>
    </location>
</feature>
<dbReference type="GO" id="GO:0003676">
    <property type="term" value="F:nucleic acid binding"/>
    <property type="evidence" value="ECO:0007669"/>
    <property type="project" value="InterPro"/>
</dbReference>
<feature type="compositionally biased region" description="Polar residues" evidence="6">
    <location>
        <begin position="593"/>
        <end position="604"/>
    </location>
</feature>
<feature type="compositionally biased region" description="Polar residues" evidence="6">
    <location>
        <begin position="541"/>
        <end position="550"/>
    </location>
</feature>
<feature type="compositionally biased region" description="Polar residues" evidence="6">
    <location>
        <begin position="199"/>
        <end position="218"/>
    </location>
</feature>
<dbReference type="PROSITE" id="PS00039">
    <property type="entry name" value="DEAD_ATP_HELICASE"/>
    <property type="match status" value="1"/>
</dbReference>
<dbReference type="InterPro" id="IPR001878">
    <property type="entry name" value="Znf_CCHC"/>
</dbReference>
<dbReference type="PROSITE" id="PS50158">
    <property type="entry name" value="ZF_CCHC"/>
    <property type="match status" value="4"/>
</dbReference>
<dbReference type="AlphaFoldDB" id="G0NJJ3"/>
<dbReference type="SUPFAM" id="SSF52540">
    <property type="entry name" value="P-loop containing nucleoside triphosphate hydrolases"/>
    <property type="match status" value="1"/>
</dbReference>
<proteinExistence type="predicted"/>
<sequence>MSFSDDGWGVHESEVNVAAPPKANIVEDNVEVKVLEYQTNTSNDTVKENVVVFDKMINQFDHESNHEVKSDTGDTVCARQEPIEETNNAGNRSDDGWGTPLKKEEYRAPVVSKAAASRLPPSRVQVVQTTVPPPVDDTLDIESPRELSPVPPVERRILPPQVKSTSSSRKGSDFERVANDVKTFGTQKVSAPVADTHKSSWPSDELNSSTKSFGTQKPNEIDNKMATTENNKNQLKPTSFGGVEKSVGFGGAFGAQKNVSTELSSRLAEESAGKSIKPAGFGGSFGGTKPSEFGLQKPTNDFVEKDTPIKSFGSTDPKTASGFGSSASTRTSFGGPPTKTSFGGAIPPSFGASENKPTSFGGIQIPAKQSELSSSSLKPSGFGGTVSTEPIYASAEKDHGFSNKKQPGFGETFGNNTKSFGGQPSDSFGAQQKPSGFGFNSNTSSKPSGFGGLVSTEPIDASVEKDHGFSNKKQPGFGETFGNNTKSFGGQPSDSFGAQQKPSGFGFNSNASSKPFGFGNTNSTLDEMGSSAPKTMGFGNATGSSSNNTGFGHDSSKARSSFGSFGGNAPKTIGFGGPKIEAASGGFGKSESSENNAFGSGVGNSKNTSFRQGFGGADSTFGGGAGQFGKIDSGFGESDQKKGFGMFDGGNRSTGGDYGGRPTGCRNCGEEGHFARDCPQPKVERPCRNCNEVGHFSRDCPQPKVPFGPCRNCGEEGHFSKECTKERVRLEPTEPCRRCGEEGHWGYECPSRPRDLQGNILVPYDVVFTPETDMFEEAVNNDHRIDFDQKIVASMGEVDIPDMASFEEFKVLPVELHDNLRRMKMNRPTPIQRAAFFPILHGQDVVACAHTGSGKTLAFLIPLVINLLEDRSNHHNVTDEKPSPRLLIVAPTRELANQTFNTARQLAYETGLKCGLAYGGYSRSANLQHLRGFDQLGILVATMGRLQDFIASGDVTLSKMKFVVLDEADRMVDSSDFGEEVCKILGPPEERKNQTILFSASFSEHLQAEDLPKIVKQGYTMLQVDKFGTANEKIDQQMLAVARADKRTELYKLLGIDENTMSILPDARIENEKTLIFVNSVKFCDTLASNISNCGVSCIPVRLRNRKIRINMFYLDAQSSKSRTARPNA</sequence>
<dbReference type="Gene3D" id="4.10.60.10">
    <property type="entry name" value="Zinc finger, CCHC-type"/>
    <property type="match status" value="3"/>
</dbReference>
<gene>
    <name evidence="9" type="ORF">CAEBREN_32053</name>
</gene>
<feature type="domain" description="CCHC-type" evidence="7">
    <location>
        <begin position="736"/>
        <end position="751"/>
    </location>
</feature>
<dbReference type="PROSITE" id="PS51192">
    <property type="entry name" value="HELICASE_ATP_BIND_1"/>
    <property type="match status" value="1"/>
</dbReference>
<dbReference type="PANTHER" id="PTHR47959:SF13">
    <property type="entry name" value="ATP-DEPENDENT RNA HELICASE RHLE"/>
    <property type="match status" value="1"/>
</dbReference>
<organism evidence="10">
    <name type="scientific">Caenorhabditis brenneri</name>
    <name type="common">Nematode worm</name>
    <dbReference type="NCBI Taxonomy" id="135651"/>
    <lineage>
        <taxon>Eukaryota</taxon>
        <taxon>Metazoa</taxon>
        <taxon>Ecdysozoa</taxon>
        <taxon>Nematoda</taxon>
        <taxon>Chromadorea</taxon>
        <taxon>Rhabditida</taxon>
        <taxon>Rhabditina</taxon>
        <taxon>Rhabditomorpha</taxon>
        <taxon>Rhabditoidea</taxon>
        <taxon>Rhabditidae</taxon>
        <taxon>Peloderinae</taxon>
        <taxon>Caenorhabditis</taxon>
    </lineage>
</organism>
<dbReference type="FunCoup" id="G0NJJ3">
    <property type="interactions" value="1034"/>
</dbReference>
<accession>G0NJJ3</accession>
<dbReference type="InParanoid" id="G0NJJ3"/>
<dbReference type="GO" id="GO:0005829">
    <property type="term" value="C:cytosol"/>
    <property type="evidence" value="ECO:0007669"/>
    <property type="project" value="TreeGrafter"/>
</dbReference>
<dbReference type="STRING" id="135651.G0NJJ3"/>
<dbReference type="InterPro" id="IPR014001">
    <property type="entry name" value="Helicase_ATP-bd"/>
</dbReference>
<feature type="region of interest" description="Disordered" evidence="6">
    <location>
        <begin position="132"/>
        <end position="152"/>
    </location>
</feature>
<feature type="domain" description="CCHC-type" evidence="7">
    <location>
        <begin position="687"/>
        <end position="702"/>
    </location>
</feature>
<feature type="region of interest" description="Disordered" evidence="6">
    <location>
        <begin position="270"/>
        <end position="363"/>
    </location>
</feature>
<dbReference type="EMBL" id="GL379896">
    <property type="protein sequence ID" value="EGT32637.1"/>
    <property type="molecule type" value="Genomic_DNA"/>
</dbReference>
<feature type="compositionally biased region" description="Polar residues" evidence="6">
    <location>
        <begin position="481"/>
        <end position="525"/>
    </location>
</feature>
<dbReference type="InterPro" id="IPR000629">
    <property type="entry name" value="RNA-helicase_DEAD-box_CS"/>
</dbReference>
<dbReference type="GO" id="GO:0019899">
    <property type="term" value="F:enzyme binding"/>
    <property type="evidence" value="ECO:0007669"/>
    <property type="project" value="UniProtKB-ARBA"/>
</dbReference>